<dbReference type="InterPro" id="IPR035952">
    <property type="entry name" value="Rhomboid-like_sf"/>
</dbReference>
<feature type="transmembrane region" description="Helical" evidence="7">
    <location>
        <begin position="203"/>
        <end position="219"/>
    </location>
</feature>
<dbReference type="EMBL" id="FMVT01000003">
    <property type="protein sequence ID" value="SCY21932.1"/>
    <property type="molecule type" value="Genomic_DNA"/>
</dbReference>
<keyword evidence="3 7" id="KW-0812">Transmembrane</keyword>
<evidence type="ECO:0000256" key="5">
    <source>
        <dbReference type="ARBA" id="ARBA00022989"/>
    </source>
</evidence>
<feature type="transmembrane region" description="Helical" evidence="7">
    <location>
        <begin position="178"/>
        <end position="197"/>
    </location>
</feature>
<dbReference type="GO" id="GO:0016020">
    <property type="term" value="C:membrane"/>
    <property type="evidence" value="ECO:0007669"/>
    <property type="project" value="UniProtKB-SubCell"/>
</dbReference>
<dbReference type="Proteomes" id="UP000199502">
    <property type="component" value="Unassembled WGS sequence"/>
</dbReference>
<keyword evidence="5 7" id="KW-1133">Transmembrane helix</keyword>
<keyword evidence="9" id="KW-0645">Protease</keyword>
<dbReference type="InterPro" id="IPR022764">
    <property type="entry name" value="Peptidase_S54_rhomboid_dom"/>
</dbReference>
<feature type="transmembrane region" description="Helical" evidence="7">
    <location>
        <begin position="57"/>
        <end position="77"/>
    </location>
</feature>
<sequence>MTDRDGAGNPVALPHVSARSLGPVRLPGWVRAVIIACCLIEALLLGAALLGYPALRFGAFALGAFWSPVLAEGVGIYPGQPVLMFATHGFLHAGLLHLAMNMISLAALAPQLARLIGAGRMALVYAAAQVAGAALFGVMQPQAGPMIGASGAVFGVAGALVVTTAATLRRRNRPTGPLLRAVLLILGLNLALTVLMPSIAWEAHLGGALAGSLLGLLFLRRAG</sequence>
<organism evidence="9 10">
    <name type="scientific">Paracoccus tibetensis</name>
    <dbReference type="NCBI Taxonomy" id="336292"/>
    <lineage>
        <taxon>Bacteria</taxon>
        <taxon>Pseudomonadati</taxon>
        <taxon>Pseudomonadota</taxon>
        <taxon>Alphaproteobacteria</taxon>
        <taxon>Rhodobacterales</taxon>
        <taxon>Paracoccaceae</taxon>
        <taxon>Paracoccus</taxon>
    </lineage>
</organism>
<evidence type="ECO:0000256" key="3">
    <source>
        <dbReference type="ARBA" id="ARBA00022692"/>
    </source>
</evidence>
<evidence type="ECO:0000256" key="4">
    <source>
        <dbReference type="ARBA" id="ARBA00022801"/>
    </source>
</evidence>
<proteinExistence type="inferred from homology"/>
<reference evidence="9 10" key="1">
    <citation type="submission" date="2016-10" db="EMBL/GenBank/DDBJ databases">
        <authorList>
            <person name="de Groot N.N."/>
        </authorList>
    </citation>
    <scope>NUCLEOTIDE SEQUENCE [LARGE SCALE GENOMIC DNA]</scope>
    <source>
        <strain evidence="9 10">CGMCC 1.8925</strain>
    </source>
</reference>
<protein>
    <submittedName>
        <fullName evidence="9">Membrane associated serine protease, rhomboid family</fullName>
    </submittedName>
</protein>
<feature type="transmembrane region" description="Helical" evidence="7">
    <location>
        <begin position="29"/>
        <end position="50"/>
    </location>
</feature>
<evidence type="ECO:0000313" key="9">
    <source>
        <dbReference type="EMBL" id="SCY21932.1"/>
    </source>
</evidence>
<evidence type="ECO:0000256" key="7">
    <source>
        <dbReference type="SAM" id="Phobius"/>
    </source>
</evidence>
<comment type="similarity">
    <text evidence="2">Belongs to the peptidase S54 family.</text>
</comment>
<dbReference type="RefSeq" id="WP_090740809.1">
    <property type="nucleotide sequence ID" value="NZ_FMVT01000003.1"/>
</dbReference>
<feature type="transmembrane region" description="Helical" evidence="7">
    <location>
        <begin position="146"/>
        <end position="166"/>
    </location>
</feature>
<keyword evidence="6 7" id="KW-0472">Membrane</keyword>
<evidence type="ECO:0000259" key="8">
    <source>
        <dbReference type="Pfam" id="PF01694"/>
    </source>
</evidence>
<dbReference type="GO" id="GO:0006508">
    <property type="term" value="P:proteolysis"/>
    <property type="evidence" value="ECO:0007669"/>
    <property type="project" value="UniProtKB-KW"/>
</dbReference>
<evidence type="ECO:0000256" key="1">
    <source>
        <dbReference type="ARBA" id="ARBA00004141"/>
    </source>
</evidence>
<dbReference type="AlphaFoldDB" id="A0A1G5E4P6"/>
<feature type="domain" description="Peptidase S54 rhomboid" evidence="8">
    <location>
        <begin position="84"/>
        <end position="220"/>
    </location>
</feature>
<dbReference type="GO" id="GO:0004252">
    <property type="term" value="F:serine-type endopeptidase activity"/>
    <property type="evidence" value="ECO:0007669"/>
    <property type="project" value="InterPro"/>
</dbReference>
<dbReference type="Gene3D" id="1.20.1540.10">
    <property type="entry name" value="Rhomboid-like"/>
    <property type="match status" value="1"/>
</dbReference>
<evidence type="ECO:0000256" key="6">
    <source>
        <dbReference type="ARBA" id="ARBA00023136"/>
    </source>
</evidence>
<dbReference type="Pfam" id="PF01694">
    <property type="entry name" value="Rhomboid"/>
    <property type="match status" value="1"/>
</dbReference>
<keyword evidence="10" id="KW-1185">Reference proteome</keyword>
<keyword evidence="4" id="KW-0378">Hydrolase</keyword>
<dbReference type="InterPro" id="IPR050925">
    <property type="entry name" value="Rhomboid_protease_S54"/>
</dbReference>
<name>A0A1G5E4P6_9RHOB</name>
<evidence type="ECO:0000256" key="2">
    <source>
        <dbReference type="ARBA" id="ARBA00009045"/>
    </source>
</evidence>
<evidence type="ECO:0000313" key="10">
    <source>
        <dbReference type="Proteomes" id="UP000199502"/>
    </source>
</evidence>
<dbReference type="PANTHER" id="PTHR43731">
    <property type="entry name" value="RHOMBOID PROTEASE"/>
    <property type="match status" value="1"/>
</dbReference>
<gene>
    <name evidence="9" type="ORF">SAMN05660710_00942</name>
</gene>
<feature type="transmembrane region" description="Helical" evidence="7">
    <location>
        <begin position="121"/>
        <end position="140"/>
    </location>
</feature>
<accession>A0A1G5E4P6</accession>
<dbReference type="SUPFAM" id="SSF144091">
    <property type="entry name" value="Rhomboid-like"/>
    <property type="match status" value="1"/>
</dbReference>
<dbReference type="STRING" id="336292.SAMN05660710_00942"/>
<dbReference type="OrthoDB" id="9797190at2"/>
<comment type="subcellular location">
    <subcellularLocation>
        <location evidence="1">Membrane</location>
        <topology evidence="1">Multi-pass membrane protein</topology>
    </subcellularLocation>
</comment>
<dbReference type="PANTHER" id="PTHR43731:SF14">
    <property type="entry name" value="PRESENILIN-ASSOCIATED RHOMBOID-LIKE PROTEIN, MITOCHONDRIAL"/>
    <property type="match status" value="1"/>
</dbReference>
<feature type="transmembrane region" description="Helical" evidence="7">
    <location>
        <begin position="89"/>
        <end position="109"/>
    </location>
</feature>